<name>A0AAD9MDD2_9PEZI</name>
<keyword evidence="3" id="KW-1133">Transmembrane helix</keyword>
<evidence type="ECO:0000256" key="1">
    <source>
        <dbReference type="PROSITE-ProRule" id="PRU00175"/>
    </source>
</evidence>
<sequence>MALSIDPRSAQMAAALTFLFVSAALGESASIYSMQQLEAWAENSLMALSLQMPGGGPLQTYQVLPLTSSLGLNQTSLTRTSINIQGNMVAADASNYVKLTDTDTVAYLSCDNSNTSYVDADMMVNTLMANEPKAILLYSLLGNCCGLQGSNLTYQSIFTMTNTNDSSQTLKITDAGASPVAATITGNAFTQSDSNPGPGTSNSSVAMSILYSITGLITLLFLLIIATGAIRAHRYPERYGPRAGQGGRPRQSRAKGLARAVLETLPIVKFGNPTPAKVDPAHDLTTRGSHEASEAAIPSVMPEDLEAQGALLLSASEPNNESEAPPAQAAATVGDMGEASSSSAGQDQTPAAEEHLGCPICTEDFTVGEDVRVLPCDHKFHPQCIDPWLINVSGTCPLCRLDLRSQAQQEGEEATAEYPQQLPPPLEAVEVDGNPTVQDASRTGTATAEQQVSSSAARSRRTSRLLDLHRLRYATVEERIEILRRHRSQQQEQQASSSAQPVADGDPEERGRRARLAEKLREKFRIRTRPQDPSHPVSGAS</sequence>
<feature type="signal peptide" evidence="4">
    <location>
        <begin position="1"/>
        <end position="26"/>
    </location>
</feature>
<organism evidence="6 7">
    <name type="scientific">Phyllachora maydis</name>
    <dbReference type="NCBI Taxonomy" id="1825666"/>
    <lineage>
        <taxon>Eukaryota</taxon>
        <taxon>Fungi</taxon>
        <taxon>Dikarya</taxon>
        <taxon>Ascomycota</taxon>
        <taxon>Pezizomycotina</taxon>
        <taxon>Sordariomycetes</taxon>
        <taxon>Sordariomycetidae</taxon>
        <taxon>Phyllachorales</taxon>
        <taxon>Phyllachoraceae</taxon>
        <taxon>Phyllachora</taxon>
    </lineage>
</organism>
<reference evidence="6" key="1">
    <citation type="journal article" date="2023" name="Mol. Plant Microbe Interact.">
        <title>Elucidating the Obligate Nature and Biological Capacity of an Invasive Fungal Corn Pathogen.</title>
        <authorList>
            <person name="MacCready J.S."/>
            <person name="Roggenkamp E.M."/>
            <person name="Gdanetz K."/>
            <person name="Chilvers M.I."/>
        </authorList>
    </citation>
    <scope>NUCLEOTIDE SEQUENCE</scope>
    <source>
        <strain evidence="6">PM02</strain>
    </source>
</reference>
<keyword evidence="1" id="KW-0479">Metal-binding</keyword>
<dbReference type="SMART" id="SM00184">
    <property type="entry name" value="RING"/>
    <property type="match status" value="1"/>
</dbReference>
<feature type="transmembrane region" description="Helical" evidence="3">
    <location>
        <begin position="209"/>
        <end position="230"/>
    </location>
</feature>
<keyword evidence="3" id="KW-0812">Transmembrane</keyword>
<feature type="region of interest" description="Disordered" evidence="2">
    <location>
        <begin position="485"/>
        <end position="541"/>
    </location>
</feature>
<dbReference type="GO" id="GO:0061630">
    <property type="term" value="F:ubiquitin protein ligase activity"/>
    <property type="evidence" value="ECO:0007669"/>
    <property type="project" value="TreeGrafter"/>
</dbReference>
<dbReference type="AlphaFoldDB" id="A0AAD9MDD2"/>
<dbReference type="InterPro" id="IPR001841">
    <property type="entry name" value="Znf_RING"/>
</dbReference>
<evidence type="ECO:0000256" key="3">
    <source>
        <dbReference type="SAM" id="Phobius"/>
    </source>
</evidence>
<dbReference type="SUPFAM" id="SSF57850">
    <property type="entry name" value="RING/U-box"/>
    <property type="match status" value="1"/>
</dbReference>
<keyword evidence="4" id="KW-0732">Signal</keyword>
<dbReference type="PANTHER" id="PTHR22765:SF416">
    <property type="entry name" value="E3 UBIQUITIN-PROTEIN LIGASE GODZILLA"/>
    <property type="match status" value="1"/>
</dbReference>
<evidence type="ECO:0000313" key="6">
    <source>
        <dbReference type="EMBL" id="KAK2069783.1"/>
    </source>
</evidence>
<keyword evidence="7" id="KW-1185">Reference proteome</keyword>
<evidence type="ECO:0000259" key="5">
    <source>
        <dbReference type="PROSITE" id="PS50089"/>
    </source>
</evidence>
<feature type="region of interest" description="Disordered" evidence="2">
    <location>
        <begin position="317"/>
        <end position="351"/>
    </location>
</feature>
<evidence type="ECO:0000256" key="4">
    <source>
        <dbReference type="SAM" id="SignalP"/>
    </source>
</evidence>
<dbReference type="GO" id="GO:0006511">
    <property type="term" value="P:ubiquitin-dependent protein catabolic process"/>
    <property type="evidence" value="ECO:0007669"/>
    <property type="project" value="TreeGrafter"/>
</dbReference>
<dbReference type="InterPro" id="IPR051826">
    <property type="entry name" value="E3_ubiquitin-ligase_domain"/>
</dbReference>
<evidence type="ECO:0000313" key="7">
    <source>
        <dbReference type="Proteomes" id="UP001217918"/>
    </source>
</evidence>
<dbReference type="InterPro" id="IPR013083">
    <property type="entry name" value="Znf_RING/FYVE/PHD"/>
</dbReference>
<feature type="domain" description="RING-type" evidence="5">
    <location>
        <begin position="358"/>
        <end position="400"/>
    </location>
</feature>
<dbReference type="PANTHER" id="PTHR22765">
    <property type="entry name" value="RING FINGER AND PROTEASE ASSOCIATED DOMAIN-CONTAINING"/>
    <property type="match status" value="1"/>
</dbReference>
<keyword evidence="1" id="KW-0862">Zinc</keyword>
<dbReference type="PROSITE" id="PS50089">
    <property type="entry name" value="ZF_RING_2"/>
    <property type="match status" value="1"/>
</dbReference>
<dbReference type="EMBL" id="JAQQPM010000003">
    <property type="protein sequence ID" value="KAK2069783.1"/>
    <property type="molecule type" value="Genomic_DNA"/>
</dbReference>
<accession>A0AAD9MDD2</accession>
<evidence type="ECO:0000256" key="2">
    <source>
        <dbReference type="SAM" id="MobiDB-lite"/>
    </source>
</evidence>
<keyword evidence="1" id="KW-0863">Zinc-finger</keyword>
<feature type="compositionally biased region" description="Polar residues" evidence="2">
    <location>
        <begin position="339"/>
        <end position="349"/>
    </location>
</feature>
<dbReference type="GO" id="GO:0005737">
    <property type="term" value="C:cytoplasm"/>
    <property type="evidence" value="ECO:0007669"/>
    <property type="project" value="TreeGrafter"/>
</dbReference>
<keyword evidence="3" id="KW-0472">Membrane</keyword>
<dbReference type="Proteomes" id="UP001217918">
    <property type="component" value="Unassembled WGS sequence"/>
</dbReference>
<feature type="compositionally biased region" description="Basic and acidic residues" evidence="2">
    <location>
        <begin position="508"/>
        <end position="532"/>
    </location>
</feature>
<dbReference type="Gene3D" id="3.30.40.10">
    <property type="entry name" value="Zinc/RING finger domain, C3HC4 (zinc finger)"/>
    <property type="match status" value="1"/>
</dbReference>
<feature type="compositionally biased region" description="Low complexity" evidence="2">
    <location>
        <begin position="490"/>
        <end position="500"/>
    </location>
</feature>
<dbReference type="CDD" id="cd16454">
    <property type="entry name" value="RING-H2_PA-TM-RING"/>
    <property type="match status" value="1"/>
</dbReference>
<feature type="region of interest" description="Disordered" evidence="2">
    <location>
        <begin position="410"/>
        <end position="461"/>
    </location>
</feature>
<comment type="caution">
    <text evidence="6">The sequence shown here is derived from an EMBL/GenBank/DDBJ whole genome shotgun (WGS) entry which is preliminary data.</text>
</comment>
<feature type="compositionally biased region" description="Polar residues" evidence="2">
    <location>
        <begin position="435"/>
        <end position="452"/>
    </location>
</feature>
<gene>
    <name evidence="6" type="ORF">P8C59_004332</name>
</gene>
<dbReference type="GO" id="GO:0008270">
    <property type="term" value="F:zinc ion binding"/>
    <property type="evidence" value="ECO:0007669"/>
    <property type="project" value="UniProtKB-KW"/>
</dbReference>
<dbReference type="Pfam" id="PF13639">
    <property type="entry name" value="zf-RING_2"/>
    <property type="match status" value="1"/>
</dbReference>
<protein>
    <recommendedName>
        <fullName evidence="5">RING-type domain-containing protein</fullName>
    </recommendedName>
</protein>
<feature type="chain" id="PRO_5041999254" description="RING-type domain-containing protein" evidence="4">
    <location>
        <begin position="27"/>
        <end position="541"/>
    </location>
</feature>
<proteinExistence type="predicted"/>